<dbReference type="PROSITE" id="PS00868">
    <property type="entry name" value="CYS_MET_METAB_PP"/>
    <property type="match status" value="1"/>
</dbReference>
<dbReference type="GO" id="GO:0016846">
    <property type="term" value="F:carbon-sulfur lyase activity"/>
    <property type="evidence" value="ECO:0007669"/>
    <property type="project" value="TreeGrafter"/>
</dbReference>
<comment type="caution">
    <text evidence="6">The sequence shown here is derived from an EMBL/GenBank/DDBJ whole genome shotgun (WGS) entry which is preliminary data.</text>
</comment>
<gene>
    <name evidence="3" type="primary">metZ</name>
    <name evidence="6" type="ORF">C3K47_12750</name>
</gene>
<sequence>MSNFETNAIRIQAERSGAKEHSAPIYLTSSYKFDDAEDMRALFANEREGNIYSRYSNPNTSELIEKMAILEGTETGWATSSGMAAIFTTFAAFLKSGDHVLSSRSIFGSTHQLLVNVFPKWGVTSSYADLDKPEEWESLIQPNTKLIFVETPSNPGIDIIDLEWLAKLSKNHNALLVVDNCFATPYLQQPIKLGADLSIHSATKFIDGQGRTLGGLILGSNKLIADIEAFARHSGPAMSPFNAWILSKSLETLAVRMDRHCESALKVAEFLEQNEEIELVKYPFLKSHPQYEIAKKQMRAGGGIVTFVVKGGYERASKFMDSLKMFSISANLGDTRSIATHPASSTHSKLTEAERLQVGISQGAVRVSIGLEHIDDILQDIKQALEVSKLQIA</sequence>
<dbReference type="UniPathway" id="UPA00051">
    <property type="reaction ID" value="UER00449"/>
</dbReference>
<keyword evidence="2 3" id="KW-0663">Pyridoxal phosphate</keyword>
<dbReference type="Gene3D" id="3.40.640.10">
    <property type="entry name" value="Type I PLP-dependent aspartate aminotransferase-like (Major domain)"/>
    <property type="match status" value="1"/>
</dbReference>
<dbReference type="PIRSF" id="PIRSF001434">
    <property type="entry name" value="CGS"/>
    <property type="match status" value="1"/>
</dbReference>
<evidence type="ECO:0000313" key="7">
    <source>
        <dbReference type="Proteomes" id="UP000236893"/>
    </source>
</evidence>
<evidence type="ECO:0000313" key="6">
    <source>
        <dbReference type="EMBL" id="POY36062.1"/>
    </source>
</evidence>
<dbReference type="GO" id="GO:0030170">
    <property type="term" value="F:pyridoxal phosphate binding"/>
    <property type="evidence" value="ECO:0007669"/>
    <property type="project" value="UniProtKB-UniRule"/>
</dbReference>
<evidence type="ECO:0000256" key="2">
    <source>
        <dbReference type="ARBA" id="ARBA00022898"/>
    </source>
</evidence>
<dbReference type="InterPro" id="IPR054542">
    <property type="entry name" value="Cys_met_metab_PP"/>
</dbReference>
<dbReference type="InterPro" id="IPR000277">
    <property type="entry name" value="Cys/Met-Metab_PyrdxlP-dep_enz"/>
</dbReference>
<evidence type="ECO:0000256" key="3">
    <source>
        <dbReference type="HAMAP-Rule" id="MF_02056"/>
    </source>
</evidence>
<evidence type="ECO:0000256" key="1">
    <source>
        <dbReference type="ARBA" id="ARBA00001933"/>
    </source>
</evidence>
<dbReference type="SUPFAM" id="SSF53383">
    <property type="entry name" value="PLP-dependent transferases"/>
    <property type="match status" value="1"/>
</dbReference>
<dbReference type="OrthoDB" id="9773476at2"/>
<dbReference type="InterPro" id="IPR006234">
    <property type="entry name" value="O-succ-hSer_sulfhydrylase"/>
</dbReference>
<dbReference type="RefSeq" id="WP_103789525.1">
    <property type="nucleotide sequence ID" value="NZ_PQVF01000008.1"/>
</dbReference>
<comment type="cofactor">
    <cofactor evidence="1 3 5">
        <name>pyridoxal 5'-phosphate</name>
        <dbReference type="ChEBI" id="CHEBI:597326"/>
    </cofactor>
</comment>
<keyword evidence="3" id="KW-0808">Transferase</keyword>
<dbReference type="FunFam" id="3.40.640.10:FF:000046">
    <property type="entry name" value="Cystathionine gamma-lyase"/>
    <property type="match status" value="1"/>
</dbReference>
<protein>
    <recommendedName>
        <fullName evidence="3">O-succinylhomoserine sulfhydrylase</fullName>
        <shortName evidence="3">OSH sulfhydrylase</shortName>
        <shortName evidence="3">OSHS sulfhydrylase</shortName>
        <ecNumber evidence="3">2.5.1.-</ecNumber>
    </recommendedName>
</protein>
<dbReference type="GO" id="GO:0071266">
    <property type="term" value="P:'de novo' L-methionine biosynthetic process"/>
    <property type="evidence" value="ECO:0007669"/>
    <property type="project" value="UniProtKB-UniRule"/>
</dbReference>
<dbReference type="CDD" id="cd00614">
    <property type="entry name" value="CGS_like"/>
    <property type="match status" value="1"/>
</dbReference>
<dbReference type="InterPro" id="IPR015422">
    <property type="entry name" value="PyrdxlP-dep_Trfase_small"/>
</dbReference>
<comment type="function">
    <text evidence="3">Catalyzes the formation of L-homocysteine from O-succinyl-L-homoserine (OSHS) and hydrogen sulfide.</text>
</comment>
<comment type="subunit">
    <text evidence="3">Homotetramer.</text>
</comment>
<name>A0A2S5A1C3_9SPHI</name>
<dbReference type="InterPro" id="IPR015424">
    <property type="entry name" value="PyrdxlP-dep_Trfase"/>
</dbReference>
<dbReference type="GO" id="GO:0071268">
    <property type="term" value="P:homocysteine biosynthetic process"/>
    <property type="evidence" value="ECO:0007669"/>
    <property type="project" value="InterPro"/>
</dbReference>
<keyword evidence="7" id="KW-1185">Reference proteome</keyword>
<dbReference type="GO" id="GO:0016765">
    <property type="term" value="F:transferase activity, transferring alkyl or aryl (other than methyl) groups"/>
    <property type="evidence" value="ECO:0007669"/>
    <property type="project" value="UniProtKB-UniRule"/>
</dbReference>
<evidence type="ECO:0000256" key="5">
    <source>
        <dbReference type="RuleBase" id="RU362118"/>
    </source>
</evidence>
<dbReference type="Pfam" id="PF01053">
    <property type="entry name" value="Cys_Met_Meta_PP"/>
    <property type="match status" value="1"/>
</dbReference>
<dbReference type="GO" id="GO:0019346">
    <property type="term" value="P:transsulfuration"/>
    <property type="evidence" value="ECO:0007669"/>
    <property type="project" value="InterPro"/>
</dbReference>
<comment type="catalytic activity">
    <reaction evidence="3">
        <text>O-succinyl-L-homoserine + hydrogen sulfide = L-homocysteine + succinate</text>
        <dbReference type="Rhea" id="RHEA:27826"/>
        <dbReference type="ChEBI" id="CHEBI:29919"/>
        <dbReference type="ChEBI" id="CHEBI:30031"/>
        <dbReference type="ChEBI" id="CHEBI:57661"/>
        <dbReference type="ChEBI" id="CHEBI:58199"/>
    </reaction>
</comment>
<dbReference type="PANTHER" id="PTHR11808:SF80">
    <property type="entry name" value="CYSTATHIONINE GAMMA-LYASE"/>
    <property type="match status" value="1"/>
</dbReference>
<comment type="similarity">
    <text evidence="3">Belongs to the trans-sulfuration enzymes family. MetZ subfamily.</text>
</comment>
<accession>A0A2S5A1C3</accession>
<reference evidence="6 7" key="1">
    <citation type="submission" date="2018-01" db="EMBL/GenBank/DDBJ databases">
        <authorList>
            <person name="Gaut B.S."/>
            <person name="Morton B.R."/>
            <person name="Clegg M.T."/>
            <person name="Duvall M.R."/>
        </authorList>
    </citation>
    <scope>NUCLEOTIDE SEQUENCE [LARGE SCALE GENOMIC DNA]</scope>
    <source>
        <strain evidence="6 7">HR-AV</strain>
    </source>
</reference>
<dbReference type="GO" id="GO:0005737">
    <property type="term" value="C:cytoplasm"/>
    <property type="evidence" value="ECO:0007669"/>
    <property type="project" value="TreeGrafter"/>
</dbReference>
<keyword evidence="3" id="KW-0486">Methionine biosynthesis</keyword>
<evidence type="ECO:0000256" key="4">
    <source>
        <dbReference type="PIRSR" id="PIRSR001434-2"/>
    </source>
</evidence>
<dbReference type="Proteomes" id="UP000236893">
    <property type="component" value="Unassembled WGS sequence"/>
</dbReference>
<dbReference type="EC" id="2.5.1.-" evidence="3"/>
<feature type="modified residue" description="N6-(pyridoxal phosphate)lysine" evidence="3 4">
    <location>
        <position position="204"/>
    </location>
</feature>
<dbReference type="AlphaFoldDB" id="A0A2S5A1C3"/>
<dbReference type="HAMAP" id="MF_02056">
    <property type="entry name" value="MetZ"/>
    <property type="match status" value="1"/>
</dbReference>
<dbReference type="InterPro" id="IPR015421">
    <property type="entry name" value="PyrdxlP-dep_Trfase_major"/>
</dbReference>
<comment type="pathway">
    <text evidence="3">Amino-acid biosynthesis; L-methionine biosynthesis via de novo pathway; L-homocysteine from O-succinyl-L-homoserine: step 1/1.</text>
</comment>
<organism evidence="6 7">
    <name type="scientific">Solitalea longa</name>
    <dbReference type="NCBI Taxonomy" id="2079460"/>
    <lineage>
        <taxon>Bacteria</taxon>
        <taxon>Pseudomonadati</taxon>
        <taxon>Bacteroidota</taxon>
        <taxon>Sphingobacteriia</taxon>
        <taxon>Sphingobacteriales</taxon>
        <taxon>Sphingobacteriaceae</taxon>
        <taxon>Solitalea</taxon>
    </lineage>
</organism>
<dbReference type="FunFam" id="3.90.1150.10:FF:000033">
    <property type="entry name" value="Cystathionine gamma-synthase"/>
    <property type="match status" value="1"/>
</dbReference>
<keyword evidence="3" id="KW-0028">Amino-acid biosynthesis</keyword>
<proteinExistence type="inferred from homology"/>
<dbReference type="PANTHER" id="PTHR11808">
    <property type="entry name" value="TRANS-SULFURATION ENZYME FAMILY MEMBER"/>
    <property type="match status" value="1"/>
</dbReference>
<dbReference type="Gene3D" id="3.90.1150.10">
    <property type="entry name" value="Aspartate Aminotransferase, domain 1"/>
    <property type="match status" value="1"/>
</dbReference>
<dbReference type="EMBL" id="PQVF01000008">
    <property type="protein sequence ID" value="POY36062.1"/>
    <property type="molecule type" value="Genomic_DNA"/>
</dbReference>